<evidence type="ECO:0000313" key="2">
    <source>
        <dbReference type="Proteomes" id="UP000235145"/>
    </source>
</evidence>
<dbReference type="Proteomes" id="UP000235145">
    <property type="component" value="Unassembled WGS sequence"/>
</dbReference>
<dbReference type="EMBL" id="NBSK02000004">
    <property type="protein sequence ID" value="KAJ0214225.1"/>
    <property type="molecule type" value="Genomic_DNA"/>
</dbReference>
<protein>
    <recommendedName>
        <fullName evidence="3">Reverse transcriptase domain-containing protein</fullName>
    </recommendedName>
</protein>
<proteinExistence type="predicted"/>
<dbReference type="AlphaFoldDB" id="A0A9R1XGY7"/>
<organism evidence="1 2">
    <name type="scientific">Lactuca sativa</name>
    <name type="common">Garden lettuce</name>
    <dbReference type="NCBI Taxonomy" id="4236"/>
    <lineage>
        <taxon>Eukaryota</taxon>
        <taxon>Viridiplantae</taxon>
        <taxon>Streptophyta</taxon>
        <taxon>Embryophyta</taxon>
        <taxon>Tracheophyta</taxon>
        <taxon>Spermatophyta</taxon>
        <taxon>Magnoliopsida</taxon>
        <taxon>eudicotyledons</taxon>
        <taxon>Gunneridae</taxon>
        <taxon>Pentapetalae</taxon>
        <taxon>asterids</taxon>
        <taxon>campanulids</taxon>
        <taxon>Asterales</taxon>
        <taxon>Asteraceae</taxon>
        <taxon>Cichorioideae</taxon>
        <taxon>Cichorieae</taxon>
        <taxon>Lactucinae</taxon>
        <taxon>Lactuca</taxon>
    </lineage>
</organism>
<reference evidence="1 2" key="1">
    <citation type="journal article" date="2017" name="Nat. Commun.">
        <title>Genome assembly with in vitro proximity ligation data and whole-genome triplication in lettuce.</title>
        <authorList>
            <person name="Reyes-Chin-Wo S."/>
            <person name="Wang Z."/>
            <person name="Yang X."/>
            <person name="Kozik A."/>
            <person name="Arikit S."/>
            <person name="Song C."/>
            <person name="Xia L."/>
            <person name="Froenicke L."/>
            <person name="Lavelle D.O."/>
            <person name="Truco M.J."/>
            <person name="Xia R."/>
            <person name="Zhu S."/>
            <person name="Xu C."/>
            <person name="Xu H."/>
            <person name="Xu X."/>
            <person name="Cox K."/>
            <person name="Korf I."/>
            <person name="Meyers B.C."/>
            <person name="Michelmore R.W."/>
        </authorList>
    </citation>
    <scope>NUCLEOTIDE SEQUENCE [LARGE SCALE GENOMIC DNA]</scope>
    <source>
        <strain evidence="2">cv. Salinas</strain>
        <tissue evidence="1">Seedlings</tissue>
    </source>
</reference>
<sequence length="128" mass="14923">MYNEVVCGREIIKTKKNETNESYFLSTTRYIYALGQHIQRAVEEACDQHFYHGINLPNNGPMLSQFIYADDVTVIGEWYEMDLINLNRILRCFYIASGLKFNLHNSNIFGVGVEDLELERLISSQQDY</sequence>
<keyword evidence="2" id="KW-1185">Reference proteome</keyword>
<name>A0A9R1XGY7_LACSA</name>
<gene>
    <name evidence="1" type="ORF">LSAT_V11C400179530</name>
</gene>
<accession>A0A9R1XGY7</accession>
<evidence type="ECO:0008006" key="3">
    <source>
        <dbReference type="Google" id="ProtNLM"/>
    </source>
</evidence>
<comment type="caution">
    <text evidence="1">The sequence shown here is derived from an EMBL/GenBank/DDBJ whole genome shotgun (WGS) entry which is preliminary data.</text>
</comment>
<evidence type="ECO:0000313" key="1">
    <source>
        <dbReference type="EMBL" id="KAJ0214225.1"/>
    </source>
</evidence>